<organism evidence="1 2">
    <name type="scientific">Pistacia atlantica</name>
    <dbReference type="NCBI Taxonomy" id="434234"/>
    <lineage>
        <taxon>Eukaryota</taxon>
        <taxon>Viridiplantae</taxon>
        <taxon>Streptophyta</taxon>
        <taxon>Embryophyta</taxon>
        <taxon>Tracheophyta</taxon>
        <taxon>Spermatophyta</taxon>
        <taxon>Magnoliopsida</taxon>
        <taxon>eudicotyledons</taxon>
        <taxon>Gunneridae</taxon>
        <taxon>Pentapetalae</taxon>
        <taxon>rosids</taxon>
        <taxon>malvids</taxon>
        <taxon>Sapindales</taxon>
        <taxon>Anacardiaceae</taxon>
        <taxon>Pistacia</taxon>
    </lineage>
</organism>
<reference evidence="2" key="1">
    <citation type="journal article" date="2023" name="G3 (Bethesda)">
        <title>Genome assembly and association tests identify interacting loci associated with vigor, precocity, and sex in interspecific pistachio rootstocks.</title>
        <authorList>
            <person name="Palmer W."/>
            <person name="Jacygrad E."/>
            <person name="Sagayaradj S."/>
            <person name="Cavanaugh K."/>
            <person name="Han R."/>
            <person name="Bertier L."/>
            <person name="Beede B."/>
            <person name="Kafkas S."/>
            <person name="Golino D."/>
            <person name="Preece J."/>
            <person name="Michelmore R."/>
        </authorList>
    </citation>
    <scope>NUCLEOTIDE SEQUENCE [LARGE SCALE GENOMIC DNA]</scope>
</reference>
<protein>
    <submittedName>
        <fullName evidence="1">Uncharacterized protein</fullName>
    </submittedName>
</protein>
<dbReference type="Proteomes" id="UP001164250">
    <property type="component" value="Chromosome 2"/>
</dbReference>
<comment type="caution">
    <text evidence="1">The sequence shown here is derived from an EMBL/GenBank/DDBJ whole genome shotgun (WGS) entry which is preliminary data.</text>
</comment>
<evidence type="ECO:0000313" key="1">
    <source>
        <dbReference type="EMBL" id="KAJ0105544.1"/>
    </source>
</evidence>
<gene>
    <name evidence="1" type="ORF">Patl1_19118</name>
</gene>
<keyword evidence="2" id="KW-1185">Reference proteome</keyword>
<accession>A0ACC1C0P1</accession>
<evidence type="ECO:0000313" key="2">
    <source>
        <dbReference type="Proteomes" id="UP001164250"/>
    </source>
</evidence>
<name>A0ACC1C0P1_9ROSI</name>
<proteinExistence type="predicted"/>
<dbReference type="EMBL" id="CM047898">
    <property type="protein sequence ID" value="KAJ0105544.1"/>
    <property type="molecule type" value="Genomic_DNA"/>
</dbReference>
<sequence length="108" mass="11862">MPASQSLVNFPPVGPQASIGTQFLPNSGPQAPYGVPVTGQGNGWHSELFDCMNDPMNALVTILFPCRDRQRWPHLRIAFCIASPCIMSCTYETKLRNKFGLLEAPTPN</sequence>